<evidence type="ECO:0000313" key="2">
    <source>
        <dbReference type="Proteomes" id="UP000230423"/>
    </source>
</evidence>
<reference evidence="1 2" key="1">
    <citation type="submission" date="2015-09" db="EMBL/GenBank/DDBJ databases">
        <title>Draft genome of the parasitic nematode Teladorsagia circumcincta isolate WARC Sus (inbred).</title>
        <authorList>
            <person name="Mitreva M."/>
        </authorList>
    </citation>
    <scope>NUCLEOTIDE SEQUENCE [LARGE SCALE GENOMIC DNA]</scope>
    <source>
        <strain evidence="1 2">S</strain>
    </source>
</reference>
<dbReference type="AlphaFoldDB" id="A0A2G9UH86"/>
<dbReference type="EMBL" id="KZ346589">
    <property type="protein sequence ID" value="PIO69605.1"/>
    <property type="molecule type" value="Genomic_DNA"/>
</dbReference>
<evidence type="ECO:0000313" key="1">
    <source>
        <dbReference type="EMBL" id="PIO69605.1"/>
    </source>
</evidence>
<sequence length="114" mass="12719">MKTSKRHNIFIFRCDPVQGCCDCPPGRYGTRCQFGSTNPHNSVTRTLKIGEKWAWFRKEGKVNVLAGSMECVGKADMERIVSINVNATTAPHATEKRANAAVLQGIWDPHVSMR</sequence>
<keyword evidence="2" id="KW-1185">Reference proteome</keyword>
<organism evidence="1 2">
    <name type="scientific">Teladorsagia circumcincta</name>
    <name type="common">Brown stomach worm</name>
    <name type="synonym">Ostertagia circumcincta</name>
    <dbReference type="NCBI Taxonomy" id="45464"/>
    <lineage>
        <taxon>Eukaryota</taxon>
        <taxon>Metazoa</taxon>
        <taxon>Ecdysozoa</taxon>
        <taxon>Nematoda</taxon>
        <taxon>Chromadorea</taxon>
        <taxon>Rhabditida</taxon>
        <taxon>Rhabditina</taxon>
        <taxon>Rhabditomorpha</taxon>
        <taxon>Strongyloidea</taxon>
        <taxon>Trichostrongylidae</taxon>
        <taxon>Teladorsagia</taxon>
    </lineage>
</organism>
<dbReference type="Proteomes" id="UP000230423">
    <property type="component" value="Unassembled WGS sequence"/>
</dbReference>
<protein>
    <recommendedName>
        <fullName evidence="3">EGF-like domain-containing protein</fullName>
    </recommendedName>
</protein>
<proteinExistence type="predicted"/>
<gene>
    <name evidence="1" type="ORF">TELCIR_08566</name>
</gene>
<accession>A0A2G9UH86</accession>
<evidence type="ECO:0008006" key="3">
    <source>
        <dbReference type="Google" id="ProtNLM"/>
    </source>
</evidence>
<name>A0A2G9UH86_TELCI</name>